<evidence type="ECO:0000256" key="7">
    <source>
        <dbReference type="ARBA" id="ARBA00020728"/>
    </source>
</evidence>
<evidence type="ECO:0000256" key="16">
    <source>
        <dbReference type="ARBA" id="ARBA00023212"/>
    </source>
</evidence>
<dbReference type="SMART" id="SM00027">
    <property type="entry name" value="EH"/>
    <property type="match status" value="1"/>
</dbReference>
<dbReference type="GO" id="GO:0005886">
    <property type="term" value="C:plasma membrane"/>
    <property type="evidence" value="ECO:0007669"/>
    <property type="project" value="UniProtKB-SubCell"/>
</dbReference>
<comment type="caution">
    <text evidence="23">The sequence shown here is derived from an EMBL/GenBank/DDBJ whole genome shotgun (WGS) entry which is preliminary data.</text>
</comment>
<dbReference type="GO" id="GO:0010008">
    <property type="term" value="C:endosome membrane"/>
    <property type="evidence" value="ECO:0007669"/>
    <property type="project" value="UniProtKB-SubCell"/>
</dbReference>
<feature type="compositionally biased region" description="Pro residues" evidence="19">
    <location>
        <begin position="651"/>
        <end position="667"/>
    </location>
</feature>
<evidence type="ECO:0000256" key="14">
    <source>
        <dbReference type="ARBA" id="ARBA00023136"/>
    </source>
</evidence>
<dbReference type="Pfam" id="PF02205">
    <property type="entry name" value="WH2"/>
    <property type="match status" value="1"/>
</dbReference>
<keyword evidence="14" id="KW-0472">Membrane</keyword>
<keyword evidence="15" id="KW-0009">Actin-binding</keyword>
<accession>A0AAD7VQX4</accession>
<dbReference type="GO" id="GO:0003779">
    <property type="term" value="F:actin binding"/>
    <property type="evidence" value="ECO:0007669"/>
    <property type="project" value="UniProtKB-KW"/>
</dbReference>
<evidence type="ECO:0000259" key="21">
    <source>
        <dbReference type="PROSITE" id="PS50222"/>
    </source>
</evidence>
<feature type="domain" description="WH2" evidence="22">
    <location>
        <begin position="979"/>
        <end position="996"/>
    </location>
</feature>
<evidence type="ECO:0000256" key="1">
    <source>
        <dbReference type="ARBA" id="ARBA00004125"/>
    </source>
</evidence>
<protein>
    <recommendedName>
        <fullName evidence="6">Actin cytoskeleton-regulatory complex protein PAN1</fullName>
    </recommendedName>
    <alternativeName>
        <fullName evidence="7">Actin cytoskeleton-regulatory complex protein pan1</fullName>
    </alternativeName>
</protein>
<evidence type="ECO:0000256" key="6">
    <source>
        <dbReference type="ARBA" id="ARBA00015110"/>
    </source>
</evidence>
<keyword evidence="9" id="KW-0963">Cytoplasm</keyword>
<dbReference type="CDD" id="cd21762">
    <property type="entry name" value="WH2"/>
    <property type="match status" value="1"/>
</dbReference>
<dbReference type="AlphaFoldDB" id="A0AAD7VQX4"/>
<organism evidence="23 24">
    <name type="scientific">Lipomyces tetrasporus</name>
    <dbReference type="NCBI Taxonomy" id="54092"/>
    <lineage>
        <taxon>Eukaryota</taxon>
        <taxon>Fungi</taxon>
        <taxon>Dikarya</taxon>
        <taxon>Ascomycota</taxon>
        <taxon>Saccharomycotina</taxon>
        <taxon>Lipomycetes</taxon>
        <taxon>Lipomycetales</taxon>
        <taxon>Lipomycetaceae</taxon>
        <taxon>Lipomyces</taxon>
    </lineage>
</organism>
<evidence type="ECO:0000256" key="11">
    <source>
        <dbReference type="ARBA" id="ARBA00022737"/>
    </source>
</evidence>
<dbReference type="InterPro" id="IPR000261">
    <property type="entry name" value="EH_dom"/>
</dbReference>
<dbReference type="PANTHER" id="PTHR11216:SF173">
    <property type="entry name" value="ACTIN CYTOSKELETON-REGULATORY COMPLEX PROTEIN PAN1"/>
    <property type="match status" value="1"/>
</dbReference>
<feature type="region of interest" description="Disordered" evidence="19">
    <location>
        <begin position="234"/>
        <end position="262"/>
    </location>
</feature>
<dbReference type="EMBL" id="JARPMG010000011">
    <property type="protein sequence ID" value="KAJ8097615.1"/>
    <property type="molecule type" value="Genomic_DNA"/>
</dbReference>
<evidence type="ECO:0000256" key="10">
    <source>
        <dbReference type="ARBA" id="ARBA00022583"/>
    </source>
</evidence>
<evidence type="ECO:0000256" key="15">
    <source>
        <dbReference type="ARBA" id="ARBA00023203"/>
    </source>
</evidence>
<dbReference type="SUPFAM" id="SSF47473">
    <property type="entry name" value="EF-hand"/>
    <property type="match status" value="1"/>
</dbReference>
<reference evidence="23" key="1">
    <citation type="submission" date="2023-03" db="EMBL/GenBank/DDBJ databases">
        <title>Near-Complete genome sequence of Lipomyces tetrasporous NRRL Y-64009, an oleaginous yeast capable of growing on lignocellulosic hydrolysates.</title>
        <authorList>
            <consortium name="Lawrence Berkeley National Laboratory"/>
            <person name="Jagtap S.S."/>
            <person name="Liu J.-J."/>
            <person name="Walukiewicz H.E."/>
            <person name="Pangilinan J."/>
            <person name="Lipzen A."/>
            <person name="Ahrendt S."/>
            <person name="Koriabine M."/>
            <person name="Cobaugh K."/>
            <person name="Salamov A."/>
            <person name="Yoshinaga Y."/>
            <person name="Ng V."/>
            <person name="Daum C."/>
            <person name="Grigoriev I.V."/>
            <person name="Slininger P.J."/>
            <person name="Dien B.S."/>
            <person name="Jin Y.-S."/>
            <person name="Rao C.V."/>
        </authorList>
    </citation>
    <scope>NUCLEOTIDE SEQUENCE</scope>
    <source>
        <strain evidence="23">NRRL Y-64009</strain>
    </source>
</reference>
<feature type="compositionally biased region" description="Pro residues" evidence="19">
    <location>
        <begin position="913"/>
        <end position="934"/>
    </location>
</feature>
<evidence type="ECO:0000259" key="22">
    <source>
        <dbReference type="PROSITE" id="PS51082"/>
    </source>
</evidence>
<dbReference type="RefSeq" id="XP_056041065.1">
    <property type="nucleotide sequence ID" value="XM_056190819.1"/>
</dbReference>
<dbReference type="PROSITE" id="PS50222">
    <property type="entry name" value="EF_HAND_2"/>
    <property type="match status" value="1"/>
</dbReference>
<evidence type="ECO:0000313" key="23">
    <source>
        <dbReference type="EMBL" id="KAJ8097615.1"/>
    </source>
</evidence>
<evidence type="ECO:0000256" key="18">
    <source>
        <dbReference type="SAM" id="Coils"/>
    </source>
</evidence>
<comment type="subunit">
    <text evidence="5">Component of the PAN1 actin cytoskeleton-regulatory complex.</text>
</comment>
<dbReference type="GO" id="GO:0030479">
    <property type="term" value="C:actin cortical patch"/>
    <property type="evidence" value="ECO:0007669"/>
    <property type="project" value="UniProtKB-SubCell"/>
</dbReference>
<evidence type="ECO:0000256" key="9">
    <source>
        <dbReference type="ARBA" id="ARBA00022490"/>
    </source>
</evidence>
<keyword evidence="16" id="KW-0206">Cytoskeleton</keyword>
<comment type="similarity">
    <text evidence="4">Belongs to the PAN1 family.</text>
</comment>
<keyword evidence="11" id="KW-0677">Repeat</keyword>
<keyword evidence="12" id="KW-0967">Endosome</keyword>
<feature type="region of interest" description="Disordered" evidence="19">
    <location>
        <begin position="599"/>
        <end position="958"/>
    </location>
</feature>
<gene>
    <name evidence="23" type="ORF">POJ06DRAFT_303834</name>
</gene>
<dbReference type="GO" id="GO:0005509">
    <property type="term" value="F:calcium ion binding"/>
    <property type="evidence" value="ECO:0007669"/>
    <property type="project" value="InterPro"/>
</dbReference>
<evidence type="ECO:0000256" key="3">
    <source>
        <dbReference type="ARBA" id="ARBA00004413"/>
    </source>
</evidence>
<feature type="compositionally biased region" description="Polar residues" evidence="19">
    <location>
        <begin position="671"/>
        <end position="683"/>
    </location>
</feature>
<feature type="domain" description="EF-hand" evidence="21">
    <location>
        <begin position="110"/>
        <end position="145"/>
    </location>
</feature>
<name>A0AAD7VQX4_9ASCO</name>
<feature type="coiled-coil region" evidence="18">
    <location>
        <begin position="436"/>
        <end position="474"/>
    </location>
</feature>
<proteinExistence type="inferred from homology"/>
<feature type="compositionally biased region" description="Low complexity" evidence="19">
    <location>
        <begin position="544"/>
        <end position="567"/>
    </location>
</feature>
<evidence type="ECO:0000256" key="2">
    <source>
        <dbReference type="ARBA" id="ARBA00004134"/>
    </source>
</evidence>
<sequence length="1011" mass="107048">MFNPSQFQGMPGAPGAPGSMHLMPNNTGMDFGLPGIQALQARMMPQIGAHPGAPNGVPGGPSLAGNNKISWAITKAEKKIFDDIFDAWDGLGRGFISGETAVEILGQSGLPRDDLEKIWTLSDPEDRGRLNKSEFSVAMHLVYRRLNGYPIPAHLPPELIPPSTRNLSQSVSTLKNMLKSDADQRRSNTLVPQATGVSYLKAHSFRDSVNTSPKKDATVFKNNDDEAALYVSSARRRNGGSRGATSSPSPSVSSVGSGKELSKGETLESLRKAIREKQILLNAIDAEDDFAFNEDQYLSSRERDEADDLIRKVRHIQEDIDDYTSSAPSTNVNAEKAALRNQLQYLADRLPVLVGRARSIGNKISDAKLELFRIRDTKAHPGAQVIGTGPGGRITEADKRKARSLAILQARMAALTGKPASVDSGGDDEHAAEVRLAEETDKIRVEKDQNEQMIRDVEESVRAVQDSLEGLLKETRQDFKVERERQLFEEGIGAEDEVRDLILEIQRRKARSEPRIAARSTSNSSEPSHGNRSSHMESAYSNGSSAPLSASPAPLASSPSGISATSSKPGSGSFYAQFRTPEERAAWIKSEAERRMNERLAALGISRPAKGADSSSAFSAPTPSTPAPEPQSNAFSPPVPLSQPSSEPGQAPSPAPKPAAPAAPEPPSKSIFSQPVTNSQTHYQPPARAPASRNPFPVQDDFHYDSSKPTASRYAEVDFSQSETSPERPSANVPAMPSVAVPTVVSPTISEPPKPDFYAAQSEVRPQSTSPVPLLSAGSNHAAPPIPREPSPKPVMQPQVQVTMPSVQSASSTSSTTALANQAMLDTQRRYQRGHGDDDDDWSVVPSESDSSDDEGPSPVAGSGPNKPSPADLASLLFGSMAPQSSLVPSNNQSSAATSTSRGTPYETAATSPAPPAPPPPPALPSGGVPPPSVPDGFGGAVPPPPPPPPPIIGMPMPQVPPPLVAPAVGAGAGGGLPDRSALLGQIAAGRQLKKVQTVDKSQISTVGRVL</sequence>
<feature type="compositionally biased region" description="Pro residues" evidence="19">
    <location>
        <begin position="784"/>
        <end position="795"/>
    </location>
</feature>
<feature type="compositionally biased region" description="Polar residues" evidence="19">
    <location>
        <begin position="798"/>
        <end position="808"/>
    </location>
</feature>
<dbReference type="GO" id="GO:0016197">
    <property type="term" value="P:endosomal transport"/>
    <property type="evidence" value="ECO:0007669"/>
    <property type="project" value="TreeGrafter"/>
</dbReference>
<dbReference type="PROSITE" id="PS51082">
    <property type="entry name" value="WH2"/>
    <property type="match status" value="1"/>
</dbReference>
<keyword evidence="10" id="KW-0254">Endocytosis</keyword>
<dbReference type="GO" id="GO:0006897">
    <property type="term" value="P:endocytosis"/>
    <property type="evidence" value="ECO:0007669"/>
    <property type="project" value="TreeGrafter"/>
</dbReference>
<dbReference type="CDD" id="cd00052">
    <property type="entry name" value="EH"/>
    <property type="match status" value="1"/>
</dbReference>
<dbReference type="InterPro" id="IPR003124">
    <property type="entry name" value="WH2_dom"/>
</dbReference>
<feature type="compositionally biased region" description="Low complexity" evidence="19">
    <location>
        <begin position="243"/>
        <end position="258"/>
    </location>
</feature>
<dbReference type="InterPro" id="IPR002048">
    <property type="entry name" value="EF_hand_dom"/>
</dbReference>
<comment type="function">
    <text evidence="17">Component of the PAN1 actin cytoskeleton-regulatory complex required for the internalization of endosomes during actin-coupled endocytosis. The complex links the site of endocytosis to the cell membrane-associated actin cytoskeleton. Mediates uptake of external molecules and vacuolar degradation of plasma membrane proteins. Plays a role in the proper organization of the cell membrane-associated actin cytoskeleton and promotes its destabilization.</text>
</comment>
<feature type="compositionally biased region" description="Low complexity" evidence="19">
    <location>
        <begin position="809"/>
        <end position="820"/>
    </location>
</feature>
<dbReference type="Gene3D" id="1.10.238.10">
    <property type="entry name" value="EF-hand"/>
    <property type="match status" value="1"/>
</dbReference>
<dbReference type="GeneID" id="80885985"/>
<evidence type="ECO:0000256" key="19">
    <source>
        <dbReference type="SAM" id="MobiDB-lite"/>
    </source>
</evidence>
<feature type="compositionally biased region" description="Low complexity" evidence="19">
    <location>
        <begin position="890"/>
        <end position="901"/>
    </location>
</feature>
<comment type="subcellular location">
    <subcellularLocation>
        <location evidence="3">Cell membrane</location>
        <topology evidence="3">Peripheral membrane protein</topology>
        <orientation evidence="3">Cytoplasmic side</orientation>
    </subcellularLocation>
    <subcellularLocation>
        <location evidence="2">Cytoplasm</location>
        <location evidence="2">Cytoskeleton</location>
        <location evidence="2">Actin patch</location>
    </subcellularLocation>
    <subcellularLocation>
        <location evidence="1">Endosome membrane</location>
        <topology evidence="1">Peripheral membrane protein</topology>
        <orientation evidence="1">Cytoplasmic side</orientation>
    </subcellularLocation>
</comment>
<evidence type="ECO:0000313" key="24">
    <source>
        <dbReference type="Proteomes" id="UP001217417"/>
    </source>
</evidence>
<dbReference type="Proteomes" id="UP001217417">
    <property type="component" value="Unassembled WGS sequence"/>
</dbReference>
<evidence type="ECO:0000256" key="13">
    <source>
        <dbReference type="ARBA" id="ARBA00023054"/>
    </source>
</evidence>
<evidence type="ECO:0000259" key="20">
    <source>
        <dbReference type="PROSITE" id="PS50031"/>
    </source>
</evidence>
<keyword evidence="13 18" id="KW-0175">Coiled coil</keyword>
<feature type="domain" description="EH" evidence="20">
    <location>
        <begin position="77"/>
        <end position="166"/>
    </location>
</feature>
<evidence type="ECO:0000256" key="4">
    <source>
        <dbReference type="ARBA" id="ARBA00009351"/>
    </source>
</evidence>
<dbReference type="InterPro" id="IPR011992">
    <property type="entry name" value="EF-hand-dom_pair"/>
</dbReference>
<feature type="region of interest" description="Disordered" evidence="19">
    <location>
        <begin position="1"/>
        <end position="23"/>
    </location>
</feature>
<feature type="compositionally biased region" description="Pro residues" evidence="19">
    <location>
        <begin position="942"/>
        <end position="958"/>
    </location>
</feature>
<evidence type="ECO:0000256" key="12">
    <source>
        <dbReference type="ARBA" id="ARBA00022753"/>
    </source>
</evidence>
<evidence type="ECO:0000256" key="8">
    <source>
        <dbReference type="ARBA" id="ARBA00022475"/>
    </source>
</evidence>
<keyword evidence="8" id="KW-1003">Cell membrane</keyword>
<feature type="region of interest" description="Disordered" evidence="19">
    <location>
        <begin position="509"/>
        <end position="579"/>
    </location>
</feature>
<dbReference type="PROSITE" id="PS50031">
    <property type="entry name" value="EH"/>
    <property type="match status" value="1"/>
</dbReference>
<feature type="compositionally biased region" description="Low complexity" evidence="19">
    <location>
        <begin position="733"/>
        <end position="748"/>
    </location>
</feature>
<feature type="compositionally biased region" description="Low complexity" evidence="19">
    <location>
        <begin position="612"/>
        <end position="622"/>
    </location>
</feature>
<keyword evidence="24" id="KW-1185">Reference proteome</keyword>
<evidence type="ECO:0000256" key="5">
    <source>
        <dbReference type="ARBA" id="ARBA00011159"/>
    </source>
</evidence>
<dbReference type="PANTHER" id="PTHR11216">
    <property type="entry name" value="EH DOMAIN"/>
    <property type="match status" value="1"/>
</dbReference>
<evidence type="ECO:0000256" key="17">
    <source>
        <dbReference type="ARBA" id="ARBA00025194"/>
    </source>
</evidence>
<dbReference type="Pfam" id="PF12763">
    <property type="entry name" value="EH"/>
    <property type="match status" value="1"/>
</dbReference>
<feature type="compositionally biased region" description="Polar residues" evidence="19">
    <location>
        <begin position="519"/>
        <end position="533"/>
    </location>
</feature>